<keyword evidence="2" id="KW-0472">Membrane</keyword>
<dbReference type="PANTHER" id="PTHR33646:SF6">
    <property type="entry name" value="TRANSMEMBRANE PROTEIN"/>
    <property type="match status" value="1"/>
</dbReference>
<evidence type="ECO:0000256" key="2">
    <source>
        <dbReference type="SAM" id="Phobius"/>
    </source>
</evidence>
<dbReference type="InterPro" id="IPR045883">
    <property type="entry name" value="At4g13530-like"/>
</dbReference>
<evidence type="ECO:0000256" key="1">
    <source>
        <dbReference type="SAM" id="MobiDB-lite"/>
    </source>
</evidence>
<dbReference type="eggNOG" id="ENOG502QR2C">
    <property type="taxonomic scope" value="Eukaryota"/>
</dbReference>
<accession>A0A0D9YIB6</accession>
<sequence>MDGEAADLNDWELLLASPIAADEAAAAETRDGGGDDEAGAIKYDYFELGSDVKYPERVSFSKEEEEEGEGEEEEGVASGNASWVEPDPDDLVFPGPDRAALWSDSSDDGERREEAEATEQLPVEAAAAEVEAGEGAVTKGGGAGAGVVRWWHLPMGVLRAWALRAARSVWSMPVAVALLGIAVLGRRLYRMRRQSKAVARVRLVLDEKVRPLAAFPAMPLPWKASQFKAQASRLNEYFPMARRAPIMKPLLPANGVTPWPVLGHI</sequence>
<name>A0A0D9YIB6_9ORYZ</name>
<evidence type="ECO:0000313" key="4">
    <source>
        <dbReference type="Proteomes" id="UP000026961"/>
    </source>
</evidence>
<feature type="region of interest" description="Disordered" evidence="1">
    <location>
        <begin position="54"/>
        <end position="120"/>
    </location>
</feature>
<keyword evidence="4" id="KW-1185">Reference proteome</keyword>
<dbReference type="EnsemblPlants" id="OGLUM01G43850.1">
    <property type="protein sequence ID" value="OGLUM01G43850.1"/>
    <property type="gene ID" value="OGLUM01G43850"/>
</dbReference>
<dbReference type="AlphaFoldDB" id="A0A0D9YIB6"/>
<reference evidence="3" key="3">
    <citation type="submission" date="2018-05" db="EMBL/GenBank/DDBJ databases">
        <title>OgluRS3 (Oryza glumaepatula Reference Sequence Version 3).</title>
        <authorList>
            <person name="Zhang J."/>
            <person name="Kudrna D."/>
            <person name="Lee S."/>
            <person name="Talag J."/>
            <person name="Welchert J."/>
            <person name="Wing R.A."/>
        </authorList>
    </citation>
    <scope>NUCLEOTIDE SEQUENCE [LARGE SCALE GENOMIC DNA]</scope>
</reference>
<feature type="transmembrane region" description="Helical" evidence="2">
    <location>
        <begin position="169"/>
        <end position="189"/>
    </location>
</feature>
<evidence type="ECO:0000313" key="3">
    <source>
        <dbReference type="EnsemblPlants" id="OGLUM01G43850.1"/>
    </source>
</evidence>
<organism evidence="3">
    <name type="scientific">Oryza glumipatula</name>
    <dbReference type="NCBI Taxonomy" id="40148"/>
    <lineage>
        <taxon>Eukaryota</taxon>
        <taxon>Viridiplantae</taxon>
        <taxon>Streptophyta</taxon>
        <taxon>Embryophyta</taxon>
        <taxon>Tracheophyta</taxon>
        <taxon>Spermatophyta</taxon>
        <taxon>Magnoliopsida</taxon>
        <taxon>Liliopsida</taxon>
        <taxon>Poales</taxon>
        <taxon>Poaceae</taxon>
        <taxon>BOP clade</taxon>
        <taxon>Oryzoideae</taxon>
        <taxon>Oryzeae</taxon>
        <taxon>Oryzinae</taxon>
        <taxon>Oryza</taxon>
    </lineage>
</organism>
<feature type="compositionally biased region" description="Acidic residues" evidence="1">
    <location>
        <begin position="63"/>
        <end position="75"/>
    </location>
</feature>
<dbReference type="PANTHER" id="PTHR33646">
    <property type="entry name" value="GB|AAF00631.1"/>
    <property type="match status" value="1"/>
</dbReference>
<dbReference type="HOGENOM" id="CLU_1144292_0_0_1"/>
<dbReference type="Proteomes" id="UP000026961">
    <property type="component" value="Chromosome 1"/>
</dbReference>
<dbReference type="Gramene" id="OGLUM01G43850.1">
    <property type="protein sequence ID" value="OGLUM01G43850.1"/>
    <property type="gene ID" value="OGLUM01G43850"/>
</dbReference>
<dbReference type="STRING" id="40148.A0A0D9YIB6"/>
<reference evidence="3" key="2">
    <citation type="submission" date="2015-04" db="UniProtKB">
        <authorList>
            <consortium name="EnsemblPlants"/>
        </authorList>
    </citation>
    <scope>IDENTIFICATION</scope>
</reference>
<proteinExistence type="predicted"/>
<keyword evidence="2" id="KW-0812">Transmembrane</keyword>
<reference evidence="3" key="1">
    <citation type="submission" date="2013-08" db="EMBL/GenBank/DDBJ databases">
        <title>Oryza genome evolution.</title>
        <authorList>
            <person name="Wing R.A."/>
            <person name="Panaud O."/>
            <person name="Oliveira A.C."/>
        </authorList>
    </citation>
    <scope>NUCLEOTIDE SEQUENCE</scope>
</reference>
<protein>
    <submittedName>
        <fullName evidence="3">Uncharacterized protein</fullName>
    </submittedName>
</protein>
<keyword evidence="2" id="KW-1133">Transmembrane helix</keyword>